<name>A0A9W8MC15_9AGAR</name>
<feature type="region of interest" description="Disordered" evidence="1">
    <location>
        <begin position="53"/>
        <end position="96"/>
    </location>
</feature>
<accession>A0A9W8MC15</accession>
<sequence>MPKRKSRKTAKHSHGVGSHDLNIVVSNRFTPELLHWFSEIGFTVKPEPGLSENGAVLDSFSPVHEHGKTTDTSACTMSDRPKNSDGNKGLGGCGAK</sequence>
<dbReference type="EMBL" id="JANBPK010001234">
    <property type="protein sequence ID" value="KAJ2924262.1"/>
    <property type="molecule type" value="Genomic_DNA"/>
</dbReference>
<evidence type="ECO:0000256" key="1">
    <source>
        <dbReference type="SAM" id="MobiDB-lite"/>
    </source>
</evidence>
<feature type="non-terminal residue" evidence="2">
    <location>
        <position position="96"/>
    </location>
</feature>
<proteinExistence type="predicted"/>
<dbReference type="Proteomes" id="UP001140091">
    <property type="component" value="Unassembled WGS sequence"/>
</dbReference>
<comment type="caution">
    <text evidence="2">The sequence shown here is derived from an EMBL/GenBank/DDBJ whole genome shotgun (WGS) entry which is preliminary data.</text>
</comment>
<organism evidence="2 3">
    <name type="scientific">Candolleomyces eurysporus</name>
    <dbReference type="NCBI Taxonomy" id="2828524"/>
    <lineage>
        <taxon>Eukaryota</taxon>
        <taxon>Fungi</taxon>
        <taxon>Dikarya</taxon>
        <taxon>Basidiomycota</taxon>
        <taxon>Agaricomycotina</taxon>
        <taxon>Agaricomycetes</taxon>
        <taxon>Agaricomycetidae</taxon>
        <taxon>Agaricales</taxon>
        <taxon>Agaricineae</taxon>
        <taxon>Psathyrellaceae</taxon>
        <taxon>Candolleomyces</taxon>
    </lineage>
</organism>
<keyword evidence="3" id="KW-1185">Reference proteome</keyword>
<evidence type="ECO:0000313" key="2">
    <source>
        <dbReference type="EMBL" id="KAJ2924262.1"/>
    </source>
</evidence>
<dbReference type="AlphaFoldDB" id="A0A9W8MC15"/>
<evidence type="ECO:0000313" key="3">
    <source>
        <dbReference type="Proteomes" id="UP001140091"/>
    </source>
</evidence>
<protein>
    <submittedName>
        <fullName evidence="2">Uncharacterized protein</fullName>
    </submittedName>
</protein>
<reference evidence="2" key="1">
    <citation type="submission" date="2022-06" db="EMBL/GenBank/DDBJ databases">
        <title>Genome Sequence of Candolleomyces eurysporus.</title>
        <authorList>
            <person name="Buettner E."/>
        </authorList>
    </citation>
    <scope>NUCLEOTIDE SEQUENCE</scope>
    <source>
        <strain evidence="2">VTCC 930004</strain>
    </source>
</reference>
<gene>
    <name evidence="2" type="ORF">H1R20_g12844</name>
</gene>